<accession>A0ABT5ZGB7</accession>
<comment type="caution">
    <text evidence="2">The sequence shown here is derived from an EMBL/GenBank/DDBJ whole genome shotgun (WGS) entry which is preliminary data.</text>
</comment>
<proteinExistence type="predicted"/>
<dbReference type="Gene3D" id="3.30.70.100">
    <property type="match status" value="1"/>
</dbReference>
<dbReference type="SUPFAM" id="SSF54909">
    <property type="entry name" value="Dimeric alpha+beta barrel"/>
    <property type="match status" value="1"/>
</dbReference>
<dbReference type="InterPro" id="IPR011008">
    <property type="entry name" value="Dimeric_a/b-barrel"/>
</dbReference>
<dbReference type="GO" id="GO:0004497">
    <property type="term" value="F:monooxygenase activity"/>
    <property type="evidence" value="ECO:0007669"/>
    <property type="project" value="UniProtKB-KW"/>
</dbReference>
<dbReference type="InterPro" id="IPR007138">
    <property type="entry name" value="ABM_dom"/>
</dbReference>
<dbReference type="RefSeq" id="WP_276092483.1">
    <property type="nucleotide sequence ID" value="NZ_JARJBC010000003.1"/>
</dbReference>
<dbReference type="EMBL" id="JARJBC010000003">
    <property type="protein sequence ID" value="MDF3288731.1"/>
    <property type="molecule type" value="Genomic_DNA"/>
</dbReference>
<gene>
    <name evidence="2" type="ORF">P3G67_05695</name>
</gene>
<feature type="domain" description="ABM" evidence="1">
    <location>
        <begin position="6"/>
        <end position="97"/>
    </location>
</feature>
<sequence>MSTPTIGRFVTMRAQPGKGGELADVLSKVASVLEAAPGCQMYVICQDKGDVDVVRVVEMWADQESVNAALAAVTPEREFTVEDVLNKLAGRPEVVEFTPLSGPGLPS</sequence>
<evidence type="ECO:0000259" key="1">
    <source>
        <dbReference type="PROSITE" id="PS51725"/>
    </source>
</evidence>
<dbReference type="Pfam" id="PF03992">
    <property type="entry name" value="ABM"/>
    <property type="match status" value="1"/>
</dbReference>
<reference evidence="2 3" key="1">
    <citation type="submission" date="2023-03" db="EMBL/GenBank/DDBJ databases">
        <title>Draft genome sequence of Streptomyces sp. RB6PN23 isolated from peat swamp forest in Thailand.</title>
        <authorList>
            <person name="Klaysubun C."/>
            <person name="Duangmal K."/>
        </authorList>
    </citation>
    <scope>NUCLEOTIDE SEQUENCE [LARGE SCALE GENOMIC DNA]</scope>
    <source>
        <strain evidence="2 3">RB6PN23</strain>
    </source>
</reference>
<dbReference type="Proteomes" id="UP001216579">
    <property type="component" value="Unassembled WGS sequence"/>
</dbReference>
<dbReference type="PROSITE" id="PS51725">
    <property type="entry name" value="ABM"/>
    <property type="match status" value="1"/>
</dbReference>
<evidence type="ECO:0000313" key="3">
    <source>
        <dbReference type="Proteomes" id="UP001216579"/>
    </source>
</evidence>
<organism evidence="2 3">
    <name type="scientific">Streptomyces silvisoli</name>
    <dbReference type="NCBI Taxonomy" id="3034235"/>
    <lineage>
        <taxon>Bacteria</taxon>
        <taxon>Bacillati</taxon>
        <taxon>Actinomycetota</taxon>
        <taxon>Actinomycetes</taxon>
        <taxon>Kitasatosporales</taxon>
        <taxon>Streptomycetaceae</taxon>
        <taxon>Streptomyces</taxon>
    </lineage>
</organism>
<evidence type="ECO:0000313" key="2">
    <source>
        <dbReference type="EMBL" id="MDF3288731.1"/>
    </source>
</evidence>
<keyword evidence="2" id="KW-0560">Oxidoreductase</keyword>
<name>A0ABT5ZGB7_9ACTN</name>
<keyword evidence="2" id="KW-0503">Monooxygenase</keyword>
<protein>
    <submittedName>
        <fullName evidence="2">Antibiotic biosynthesis monooxygenase</fullName>
    </submittedName>
</protein>
<keyword evidence="3" id="KW-1185">Reference proteome</keyword>